<dbReference type="AlphaFoldDB" id="A0A170ANL3"/>
<reference evidence="4" key="1">
    <citation type="submission" date="2016-04" db="EMBL/GenBank/DDBJ databases">
        <authorList>
            <person name="Evans L.H."/>
            <person name="Alamgir A."/>
            <person name="Owens N."/>
            <person name="Weber N.D."/>
            <person name="Virtaneva K."/>
            <person name="Barbian K."/>
            <person name="Babar A."/>
            <person name="Rosenke K."/>
        </authorList>
    </citation>
    <scope>NUCLEOTIDE SEQUENCE [LARGE SCALE GENOMIC DNA]</scope>
    <source>
        <strain evidence="4">CBS 101.48</strain>
    </source>
</reference>
<evidence type="ECO:0000259" key="3">
    <source>
        <dbReference type="Pfam" id="PF03061"/>
    </source>
</evidence>
<dbReference type="Proteomes" id="UP000078561">
    <property type="component" value="Unassembled WGS sequence"/>
</dbReference>
<evidence type="ECO:0000256" key="2">
    <source>
        <dbReference type="ARBA" id="ARBA00022801"/>
    </source>
</evidence>
<protein>
    <recommendedName>
        <fullName evidence="3">Thioesterase domain-containing protein</fullName>
    </recommendedName>
</protein>
<dbReference type="InParanoid" id="A0A170ANL3"/>
<dbReference type="PANTHER" id="PTHR21660:SF1">
    <property type="entry name" value="ACYL-COENZYME A THIOESTERASE 13"/>
    <property type="match status" value="1"/>
</dbReference>
<dbReference type="NCBIfam" id="TIGR00369">
    <property type="entry name" value="unchar_dom_1"/>
    <property type="match status" value="1"/>
</dbReference>
<dbReference type="STRING" id="4829.A0A170ANL3"/>
<dbReference type="InterPro" id="IPR039298">
    <property type="entry name" value="ACOT13"/>
</dbReference>
<keyword evidence="5" id="KW-1185">Reference proteome</keyword>
<evidence type="ECO:0000256" key="1">
    <source>
        <dbReference type="ARBA" id="ARBA00008324"/>
    </source>
</evidence>
<keyword evidence="2" id="KW-0378">Hydrolase</keyword>
<dbReference type="Gene3D" id="3.10.129.10">
    <property type="entry name" value="Hotdog Thioesterase"/>
    <property type="match status" value="1"/>
</dbReference>
<feature type="domain" description="Thioesterase" evidence="3">
    <location>
        <begin position="64"/>
        <end position="143"/>
    </location>
</feature>
<dbReference type="GO" id="GO:0047617">
    <property type="term" value="F:fatty acyl-CoA hydrolase activity"/>
    <property type="evidence" value="ECO:0007669"/>
    <property type="project" value="InterPro"/>
</dbReference>
<comment type="similarity">
    <text evidence="1">Belongs to the thioesterase PaaI family.</text>
</comment>
<dbReference type="SUPFAM" id="SSF54637">
    <property type="entry name" value="Thioesterase/thiol ester dehydrase-isomerase"/>
    <property type="match status" value="1"/>
</dbReference>
<dbReference type="Pfam" id="PF03061">
    <property type="entry name" value="4HBT"/>
    <property type="match status" value="1"/>
</dbReference>
<evidence type="ECO:0000313" key="5">
    <source>
        <dbReference type="Proteomes" id="UP000078561"/>
    </source>
</evidence>
<evidence type="ECO:0000313" key="4">
    <source>
        <dbReference type="EMBL" id="SAM07869.1"/>
    </source>
</evidence>
<dbReference type="InterPro" id="IPR006683">
    <property type="entry name" value="Thioestr_dom"/>
</dbReference>
<proteinExistence type="inferred from homology"/>
<gene>
    <name evidence="4" type="primary">ABSGL_13527.1 scaffold 14267</name>
</gene>
<sequence length="159" mass="18125">MKIEPSIAEKYPDLGDYARLYGRRQGHVEFWEDYISPYLSITSAEQDRLVWEFDIHDIHCNQLGNLHGGCVATLIDVCSSFATLVHEGKHRWDMIGVSTDLGVSYMIGVSSGNKIRLECQVQRQGKSLSYIYTKVYDEEGRTCYSGSHTKYTINTKSNM</sequence>
<dbReference type="OMA" id="NTGYSCD"/>
<dbReference type="EMBL" id="LT554871">
    <property type="protein sequence ID" value="SAM07869.1"/>
    <property type="molecule type" value="Genomic_DNA"/>
</dbReference>
<name>A0A170ANL3_ABSGL</name>
<dbReference type="CDD" id="cd03443">
    <property type="entry name" value="PaaI_thioesterase"/>
    <property type="match status" value="1"/>
</dbReference>
<organism evidence="4">
    <name type="scientific">Absidia glauca</name>
    <name type="common">Pin mould</name>
    <dbReference type="NCBI Taxonomy" id="4829"/>
    <lineage>
        <taxon>Eukaryota</taxon>
        <taxon>Fungi</taxon>
        <taxon>Fungi incertae sedis</taxon>
        <taxon>Mucoromycota</taxon>
        <taxon>Mucoromycotina</taxon>
        <taxon>Mucoromycetes</taxon>
        <taxon>Mucorales</taxon>
        <taxon>Cunninghamellaceae</taxon>
        <taxon>Absidia</taxon>
    </lineage>
</organism>
<dbReference type="OrthoDB" id="46529at2759"/>
<dbReference type="PANTHER" id="PTHR21660">
    <property type="entry name" value="THIOESTERASE SUPERFAMILY MEMBER-RELATED"/>
    <property type="match status" value="1"/>
</dbReference>
<dbReference type="InterPro" id="IPR029069">
    <property type="entry name" value="HotDog_dom_sf"/>
</dbReference>
<dbReference type="InterPro" id="IPR003736">
    <property type="entry name" value="PAAI_dom"/>
</dbReference>
<accession>A0A170ANL3</accession>